<protein>
    <submittedName>
        <fullName evidence="2">17967_t:CDS:1</fullName>
    </submittedName>
</protein>
<gene>
    <name evidence="2" type="ORF">GMARGA_LOCUS15711</name>
</gene>
<evidence type="ECO:0000313" key="2">
    <source>
        <dbReference type="EMBL" id="CAG8744391.1"/>
    </source>
</evidence>
<feature type="compositionally biased region" description="Basic and acidic residues" evidence="1">
    <location>
        <begin position="59"/>
        <end position="69"/>
    </location>
</feature>
<feature type="compositionally biased region" description="Polar residues" evidence="1">
    <location>
        <begin position="107"/>
        <end position="118"/>
    </location>
</feature>
<feature type="region of interest" description="Disordered" evidence="1">
    <location>
        <begin position="35"/>
        <end position="54"/>
    </location>
</feature>
<accession>A0ABN7V8R1</accession>
<evidence type="ECO:0000256" key="1">
    <source>
        <dbReference type="SAM" id="MobiDB-lite"/>
    </source>
</evidence>
<feature type="non-terminal residue" evidence="2">
    <location>
        <position position="1"/>
    </location>
</feature>
<dbReference type="EMBL" id="CAJVQB010010994">
    <property type="protein sequence ID" value="CAG8744391.1"/>
    <property type="molecule type" value="Genomic_DNA"/>
</dbReference>
<comment type="caution">
    <text evidence="2">The sequence shown here is derived from an EMBL/GenBank/DDBJ whole genome shotgun (WGS) entry which is preliminary data.</text>
</comment>
<evidence type="ECO:0000313" key="3">
    <source>
        <dbReference type="Proteomes" id="UP000789901"/>
    </source>
</evidence>
<proteinExistence type="predicted"/>
<feature type="region of interest" description="Disordered" evidence="1">
    <location>
        <begin position="59"/>
        <end position="118"/>
    </location>
</feature>
<sequence length="118" mass="13261">VPKKVCKDNSQTTAERTSAKTIARKGLILAKNMNEQGVVRQENEEENREVSEEIDTKVTEQMEADHENRSSPTTTTTNMTSQLNLEVIKHSNMEGSETKSEVLIQIETENNNNQTAPE</sequence>
<dbReference type="Proteomes" id="UP000789901">
    <property type="component" value="Unassembled WGS sequence"/>
</dbReference>
<feature type="compositionally biased region" description="Basic and acidic residues" evidence="1">
    <location>
        <begin position="87"/>
        <end position="100"/>
    </location>
</feature>
<keyword evidence="3" id="KW-1185">Reference proteome</keyword>
<name>A0ABN7V8R1_GIGMA</name>
<organism evidence="2 3">
    <name type="scientific">Gigaspora margarita</name>
    <dbReference type="NCBI Taxonomy" id="4874"/>
    <lineage>
        <taxon>Eukaryota</taxon>
        <taxon>Fungi</taxon>
        <taxon>Fungi incertae sedis</taxon>
        <taxon>Mucoromycota</taxon>
        <taxon>Glomeromycotina</taxon>
        <taxon>Glomeromycetes</taxon>
        <taxon>Diversisporales</taxon>
        <taxon>Gigasporaceae</taxon>
        <taxon>Gigaspora</taxon>
    </lineage>
</organism>
<reference evidence="2 3" key="1">
    <citation type="submission" date="2021-06" db="EMBL/GenBank/DDBJ databases">
        <authorList>
            <person name="Kallberg Y."/>
            <person name="Tangrot J."/>
            <person name="Rosling A."/>
        </authorList>
    </citation>
    <scope>NUCLEOTIDE SEQUENCE [LARGE SCALE GENOMIC DNA]</scope>
    <source>
        <strain evidence="2 3">120-4 pot B 10/14</strain>
    </source>
</reference>